<evidence type="ECO:0000256" key="1">
    <source>
        <dbReference type="SAM" id="SignalP"/>
    </source>
</evidence>
<evidence type="ECO:0000313" key="3">
    <source>
        <dbReference type="Proteomes" id="UP000005850"/>
    </source>
</evidence>
<evidence type="ECO:0000313" key="2">
    <source>
        <dbReference type="EMBL" id="AIG25302.1"/>
    </source>
</evidence>
<reference evidence="2 3" key="1">
    <citation type="journal article" date="2011" name="J. Bacteriol.">
        <title>Genome sequence of Brevibacillus laterosporus LMG 15441, a pathogen of invertebrates.</title>
        <authorList>
            <person name="Djukic M."/>
            <person name="Poehlein A."/>
            <person name="Thurmer A."/>
            <person name="Daniel R."/>
        </authorList>
    </citation>
    <scope>NUCLEOTIDE SEQUENCE [LARGE SCALE GENOMIC DNA]</scope>
    <source>
        <strain evidence="2 3">LMG 15441</strain>
    </source>
</reference>
<keyword evidence="3" id="KW-1185">Reference proteome</keyword>
<dbReference type="HOGENOM" id="CLU_2092126_0_0_9"/>
<accession>A0A075QY71</accession>
<proteinExistence type="predicted"/>
<name>A0A075QY71_BRELA</name>
<sequence>MKKAVSTLFAFSLALGITVTPFLPASSAMATPAKHSSNVSASIRTSNETWNLGSHIRISTKDGWSQKVFQSREVIRVEYDSSTQFNKFTAVQPGNASIYVYKNGMLNYIRNITVPY</sequence>
<gene>
    <name evidence="2" type="ORF">BRLA_c009610</name>
</gene>
<dbReference type="AlphaFoldDB" id="A0A075QY71"/>
<feature type="signal peptide" evidence="1">
    <location>
        <begin position="1"/>
        <end position="30"/>
    </location>
</feature>
<dbReference type="RefSeq" id="WP_022584540.1">
    <property type="nucleotide sequence ID" value="NZ_CP007806.1"/>
</dbReference>
<organism evidence="2 3">
    <name type="scientific">Brevibacillus laterosporus LMG 15441</name>
    <dbReference type="NCBI Taxonomy" id="1042163"/>
    <lineage>
        <taxon>Bacteria</taxon>
        <taxon>Bacillati</taxon>
        <taxon>Bacillota</taxon>
        <taxon>Bacilli</taxon>
        <taxon>Bacillales</taxon>
        <taxon>Paenibacillaceae</taxon>
        <taxon>Brevibacillus</taxon>
    </lineage>
</organism>
<dbReference type="EMBL" id="CP007806">
    <property type="protein sequence ID" value="AIG25302.1"/>
    <property type="molecule type" value="Genomic_DNA"/>
</dbReference>
<feature type="chain" id="PRO_5001709573" evidence="1">
    <location>
        <begin position="31"/>
        <end position="116"/>
    </location>
</feature>
<protein>
    <submittedName>
        <fullName evidence="2">Uncharacterized protein</fullName>
    </submittedName>
</protein>
<dbReference type="KEGG" id="blr:BRLA_c009610"/>
<dbReference type="Proteomes" id="UP000005850">
    <property type="component" value="Chromosome"/>
</dbReference>
<keyword evidence="1" id="KW-0732">Signal</keyword>